<evidence type="ECO:0000313" key="4">
    <source>
        <dbReference type="Proteomes" id="UP001500665"/>
    </source>
</evidence>
<dbReference type="Proteomes" id="UP001500665">
    <property type="component" value="Unassembled WGS sequence"/>
</dbReference>
<dbReference type="SMART" id="SM00894">
    <property type="entry name" value="Excalibur"/>
    <property type="match status" value="1"/>
</dbReference>
<dbReference type="EMBL" id="BAAAHH010000003">
    <property type="protein sequence ID" value="GAA0942401.1"/>
    <property type="molecule type" value="Genomic_DNA"/>
</dbReference>
<dbReference type="Gene3D" id="2.60.40.1260">
    <property type="entry name" value="Lamin Tail domain"/>
    <property type="match status" value="1"/>
</dbReference>
<comment type="caution">
    <text evidence="3">The sequence shown here is derived from an EMBL/GenBank/DDBJ whole genome shotgun (WGS) entry which is preliminary data.</text>
</comment>
<evidence type="ECO:0000259" key="2">
    <source>
        <dbReference type="PROSITE" id="PS51841"/>
    </source>
</evidence>
<gene>
    <name evidence="3" type="ORF">GCM10009550_13580</name>
</gene>
<keyword evidence="1" id="KW-0732">Signal</keyword>
<reference evidence="4" key="1">
    <citation type="journal article" date="2019" name="Int. J. Syst. Evol. Microbiol.">
        <title>The Global Catalogue of Microorganisms (GCM) 10K type strain sequencing project: providing services to taxonomists for standard genome sequencing and annotation.</title>
        <authorList>
            <consortium name="The Broad Institute Genomics Platform"/>
            <consortium name="The Broad Institute Genome Sequencing Center for Infectious Disease"/>
            <person name="Wu L."/>
            <person name="Ma J."/>
        </authorList>
    </citation>
    <scope>NUCLEOTIDE SEQUENCE [LARGE SCALE GENOMIC DNA]</scope>
    <source>
        <strain evidence="4">JCM 10696</strain>
    </source>
</reference>
<accession>A0ABP4AWV5</accession>
<protein>
    <recommendedName>
        <fullName evidence="2">LTD domain-containing protein</fullName>
    </recommendedName>
</protein>
<evidence type="ECO:0000256" key="1">
    <source>
        <dbReference type="SAM" id="SignalP"/>
    </source>
</evidence>
<name>A0ABP4AWV5_9ACTN</name>
<proteinExistence type="predicted"/>
<dbReference type="Pfam" id="PF00932">
    <property type="entry name" value="LTD"/>
    <property type="match status" value="1"/>
</dbReference>
<sequence length="191" mass="21151">MRSVVISVVTIAAVLGGTGTSALAAARPALKFTKIQYDAPGADTRANSQLNKEYLVLKNTGRKAVRLKGWTLHDAQNHRYRFPAFTLKPGKSVTVHTGKGRNSAAHLYMNRGWYVWNNDKDTATLRDAQGTKILARSWKKTAAPSEPSPSTDPRFRTCTEAKANGYGPYYQGQDPEYHWYTDRDGDGVVCE</sequence>
<evidence type="ECO:0000313" key="3">
    <source>
        <dbReference type="EMBL" id="GAA0942401.1"/>
    </source>
</evidence>
<dbReference type="RefSeq" id="WP_344237883.1">
    <property type="nucleotide sequence ID" value="NZ_BAAAHH010000003.1"/>
</dbReference>
<dbReference type="PROSITE" id="PS51841">
    <property type="entry name" value="LTD"/>
    <property type="match status" value="1"/>
</dbReference>
<dbReference type="SUPFAM" id="SSF74853">
    <property type="entry name" value="Lamin A/C globular tail domain"/>
    <property type="match status" value="1"/>
</dbReference>
<dbReference type="InterPro" id="IPR036415">
    <property type="entry name" value="Lamin_tail_dom_sf"/>
</dbReference>
<keyword evidence="4" id="KW-1185">Reference proteome</keyword>
<organism evidence="3 4">
    <name type="scientific">Actinocorallia libanotica</name>
    <dbReference type="NCBI Taxonomy" id="46162"/>
    <lineage>
        <taxon>Bacteria</taxon>
        <taxon>Bacillati</taxon>
        <taxon>Actinomycetota</taxon>
        <taxon>Actinomycetes</taxon>
        <taxon>Streptosporangiales</taxon>
        <taxon>Thermomonosporaceae</taxon>
        <taxon>Actinocorallia</taxon>
    </lineage>
</organism>
<dbReference type="InterPro" id="IPR008613">
    <property type="entry name" value="Excalibur_Ca-bd_domain"/>
</dbReference>
<feature type="chain" id="PRO_5045868627" description="LTD domain-containing protein" evidence="1">
    <location>
        <begin position="25"/>
        <end position="191"/>
    </location>
</feature>
<dbReference type="InterPro" id="IPR001322">
    <property type="entry name" value="Lamin_tail_dom"/>
</dbReference>
<dbReference type="Pfam" id="PF05901">
    <property type="entry name" value="Excalibur"/>
    <property type="match status" value="1"/>
</dbReference>
<feature type="signal peptide" evidence="1">
    <location>
        <begin position="1"/>
        <end position="24"/>
    </location>
</feature>
<feature type="domain" description="LTD" evidence="2">
    <location>
        <begin position="18"/>
        <end position="140"/>
    </location>
</feature>